<organism evidence="1 2">
    <name type="scientific">Limosa lapponica baueri</name>
    <dbReference type="NCBI Taxonomy" id="1758121"/>
    <lineage>
        <taxon>Eukaryota</taxon>
        <taxon>Metazoa</taxon>
        <taxon>Chordata</taxon>
        <taxon>Craniata</taxon>
        <taxon>Vertebrata</taxon>
        <taxon>Euteleostomi</taxon>
        <taxon>Archelosauria</taxon>
        <taxon>Archosauria</taxon>
        <taxon>Dinosauria</taxon>
        <taxon>Saurischia</taxon>
        <taxon>Theropoda</taxon>
        <taxon>Coelurosauria</taxon>
        <taxon>Aves</taxon>
        <taxon>Neognathae</taxon>
        <taxon>Neoaves</taxon>
        <taxon>Charadriiformes</taxon>
        <taxon>Scolopacidae</taxon>
        <taxon>Limosa</taxon>
    </lineage>
</organism>
<proteinExistence type="predicted"/>
<reference evidence="2" key="1">
    <citation type="submission" date="2017-11" db="EMBL/GenBank/DDBJ databases">
        <authorList>
            <person name="Lima N.C."/>
            <person name="Parody-Merino A.M."/>
            <person name="Battley P.F."/>
            <person name="Fidler A.E."/>
            <person name="Prosdocimi F."/>
        </authorList>
    </citation>
    <scope>NUCLEOTIDE SEQUENCE [LARGE SCALE GENOMIC DNA]</scope>
</reference>
<gene>
    <name evidence="1" type="ORF">llap_1128</name>
</gene>
<dbReference type="PANTHER" id="PTHR33332">
    <property type="entry name" value="REVERSE TRANSCRIPTASE DOMAIN-CONTAINING PROTEIN"/>
    <property type="match status" value="1"/>
</dbReference>
<dbReference type="Proteomes" id="UP000233556">
    <property type="component" value="Unassembled WGS sequence"/>
</dbReference>
<evidence type="ECO:0000313" key="1">
    <source>
        <dbReference type="EMBL" id="PKU48592.1"/>
    </source>
</evidence>
<evidence type="ECO:0000313" key="2">
    <source>
        <dbReference type="Proteomes" id="UP000233556"/>
    </source>
</evidence>
<keyword evidence="2" id="KW-1185">Reference proteome</keyword>
<protein>
    <recommendedName>
        <fullName evidence="3">Rna-directed dna polymerase from mobile element jockey-like</fullName>
    </recommendedName>
</protein>
<accession>A0A2I0URC5</accession>
<reference evidence="2" key="2">
    <citation type="submission" date="2017-12" db="EMBL/GenBank/DDBJ databases">
        <title>Genome sequence of the Bar-tailed Godwit (Limosa lapponica baueri).</title>
        <authorList>
            <person name="Lima N.C.B."/>
            <person name="Parody-Merino A.M."/>
            <person name="Battley P.F."/>
            <person name="Fidler A.E."/>
            <person name="Prosdocimi F."/>
        </authorList>
    </citation>
    <scope>NUCLEOTIDE SEQUENCE [LARGE SCALE GENOMIC DNA]</scope>
</reference>
<evidence type="ECO:0008006" key="3">
    <source>
        <dbReference type="Google" id="ProtNLM"/>
    </source>
</evidence>
<name>A0A2I0URC5_LIMLA</name>
<sequence>MMIRGLDHLSYEDRLRELVLFKPGEKTPGRPYSSLPVLKAGGYRKDGEGLFIEESEYKHTLFNILINDLDEGTECILSKFTNDTKLGGLADTPEGCATIQPDLNRLESWAEKNLMRFNKGKCRVLHLGRKNPRHQYRLGVDLLESISEEKDILRRGDLSMSQQYALVSKRANGILGCIGKSKASRLRGVILPLYSALVRPQLEYCIQFWAPQFKRDRELLESVQHRATKMIKGLEHLPYEERLKELGLISREKRRLRADLIYFTST</sequence>
<dbReference type="OrthoDB" id="21144at2759"/>
<dbReference type="AlphaFoldDB" id="A0A2I0URC5"/>
<dbReference type="EMBL" id="KZ505650">
    <property type="protein sequence ID" value="PKU48592.1"/>
    <property type="molecule type" value="Genomic_DNA"/>
</dbReference>